<protein>
    <submittedName>
        <fullName evidence="6">Oxidoreductase</fullName>
    </submittedName>
</protein>
<keyword evidence="2 5" id="KW-0349">Heme</keyword>
<dbReference type="Proteomes" id="UP000473525">
    <property type="component" value="Unassembled WGS sequence"/>
</dbReference>
<evidence type="ECO:0000256" key="1">
    <source>
        <dbReference type="ARBA" id="ARBA00022448"/>
    </source>
</evidence>
<gene>
    <name evidence="6" type="ORF">GON03_11655</name>
</gene>
<sequence>MASEVPTLFDWAGGRDALRRFLDCFYDRVEQDEELAGFFPGGVSEEHRDHVTTWWAEVLGGPDAYTRELGGYAAMLAHHRNLSITPEQRHRFATTMSLAADDAELPDDPEFRAALMGYVEWGTRLAMHNSQPDAEVVEQAPVPRWGWGVAPPYQP</sequence>
<evidence type="ECO:0000256" key="4">
    <source>
        <dbReference type="ARBA" id="ARBA00023004"/>
    </source>
</evidence>
<feature type="binding site" description="distal binding residue" evidence="5">
    <location>
        <position position="50"/>
    </location>
    <ligand>
        <name>heme</name>
        <dbReference type="ChEBI" id="CHEBI:30413"/>
    </ligand>
    <ligandPart>
        <name>Fe</name>
        <dbReference type="ChEBI" id="CHEBI:18248"/>
    </ligandPart>
</feature>
<dbReference type="GO" id="GO:0019825">
    <property type="term" value="F:oxygen binding"/>
    <property type="evidence" value="ECO:0007669"/>
    <property type="project" value="InterPro"/>
</dbReference>
<keyword evidence="1" id="KW-0813">Transport</keyword>
<proteinExistence type="predicted"/>
<dbReference type="InterPro" id="IPR009050">
    <property type="entry name" value="Globin-like_sf"/>
</dbReference>
<evidence type="ECO:0000313" key="6">
    <source>
        <dbReference type="EMBL" id="MVQ49840.1"/>
    </source>
</evidence>
<dbReference type="SUPFAM" id="SSF46458">
    <property type="entry name" value="Globin-like"/>
    <property type="match status" value="1"/>
</dbReference>
<dbReference type="Pfam" id="PF01152">
    <property type="entry name" value="Bac_globin"/>
    <property type="match status" value="1"/>
</dbReference>
<dbReference type="CDD" id="cd14775">
    <property type="entry name" value="TrHb2_O-like"/>
    <property type="match status" value="1"/>
</dbReference>
<dbReference type="Gene3D" id="1.10.490.10">
    <property type="entry name" value="Globins"/>
    <property type="match status" value="1"/>
</dbReference>
<dbReference type="InterPro" id="IPR001486">
    <property type="entry name" value="Hemoglobin_trunc"/>
</dbReference>
<keyword evidence="3 5" id="KW-0479">Metal-binding</keyword>
<reference evidence="6 7" key="1">
    <citation type="submission" date="2019-12" db="EMBL/GenBank/DDBJ databases">
        <authorList>
            <person name="Huq M.A."/>
        </authorList>
    </citation>
    <scope>NUCLEOTIDE SEQUENCE [LARGE SCALE GENOMIC DNA]</scope>
    <source>
        <strain evidence="6 7">MAH-18</strain>
    </source>
</reference>
<dbReference type="InterPro" id="IPR012292">
    <property type="entry name" value="Globin/Proto"/>
</dbReference>
<evidence type="ECO:0000256" key="2">
    <source>
        <dbReference type="ARBA" id="ARBA00022617"/>
    </source>
</evidence>
<evidence type="ECO:0000313" key="7">
    <source>
        <dbReference type="Proteomes" id="UP000473525"/>
    </source>
</evidence>
<evidence type="ECO:0000256" key="3">
    <source>
        <dbReference type="ARBA" id="ARBA00022723"/>
    </source>
</evidence>
<evidence type="ECO:0000256" key="5">
    <source>
        <dbReference type="PIRSR" id="PIRSR601486-1"/>
    </source>
</evidence>
<comment type="caution">
    <text evidence="6">The sequence shown here is derived from an EMBL/GenBank/DDBJ whole genome shotgun (WGS) entry which is preliminary data.</text>
</comment>
<keyword evidence="4 5" id="KW-0408">Iron</keyword>
<dbReference type="GO" id="GO:0020037">
    <property type="term" value="F:heme binding"/>
    <property type="evidence" value="ECO:0007669"/>
    <property type="project" value="InterPro"/>
</dbReference>
<keyword evidence="7" id="KW-1185">Reference proteome</keyword>
<dbReference type="AlphaFoldDB" id="A0A6L6XRN4"/>
<dbReference type="RefSeq" id="WP_157342686.1">
    <property type="nucleotide sequence ID" value="NZ_WSEK01000004.1"/>
</dbReference>
<dbReference type="EMBL" id="WSEK01000004">
    <property type="protein sequence ID" value="MVQ49840.1"/>
    <property type="molecule type" value="Genomic_DNA"/>
</dbReference>
<dbReference type="GO" id="GO:0046872">
    <property type="term" value="F:metal ion binding"/>
    <property type="evidence" value="ECO:0007669"/>
    <property type="project" value="UniProtKB-KW"/>
</dbReference>
<organism evidence="6 7">
    <name type="scientific">Nocardioides agri</name>
    <dbReference type="NCBI Taxonomy" id="2682843"/>
    <lineage>
        <taxon>Bacteria</taxon>
        <taxon>Bacillati</taxon>
        <taxon>Actinomycetota</taxon>
        <taxon>Actinomycetes</taxon>
        <taxon>Propionibacteriales</taxon>
        <taxon>Nocardioidaceae</taxon>
        <taxon>Nocardioides</taxon>
    </lineage>
</organism>
<name>A0A6L6XRN4_9ACTN</name>
<accession>A0A6L6XRN4</accession>